<comment type="catalytic activity">
    <reaction evidence="3">
        <text>RNA(n) + a ribonucleoside 5'-triphosphate = RNA(n+1) + diphosphate</text>
        <dbReference type="Rhea" id="RHEA:21248"/>
        <dbReference type="Rhea" id="RHEA-COMP:14527"/>
        <dbReference type="Rhea" id="RHEA-COMP:17342"/>
        <dbReference type="ChEBI" id="CHEBI:33019"/>
        <dbReference type="ChEBI" id="CHEBI:61557"/>
        <dbReference type="ChEBI" id="CHEBI:140395"/>
        <dbReference type="EC" id="2.7.7.6"/>
    </reaction>
</comment>
<protein>
    <recommendedName>
        <fullName evidence="3">DNA-directed RNA polymerase subunit Rpo6</fullName>
        <ecNumber evidence="3">2.7.7.6</ecNumber>
    </recommendedName>
    <alternativeName>
        <fullName evidence="3">DNA-directed RNA polymerase subunit K</fullName>
    </alternativeName>
</protein>
<dbReference type="SUPFAM" id="SSF63562">
    <property type="entry name" value="RPB6/omega subunit-like"/>
    <property type="match status" value="1"/>
</dbReference>
<evidence type="ECO:0000256" key="1">
    <source>
        <dbReference type="ARBA" id="ARBA00022478"/>
    </source>
</evidence>
<dbReference type="GO" id="GO:0003899">
    <property type="term" value="F:DNA-directed RNA polymerase activity"/>
    <property type="evidence" value="ECO:0007669"/>
    <property type="project" value="UniProtKB-UniRule"/>
</dbReference>
<dbReference type="Pfam" id="PF01192">
    <property type="entry name" value="RNA_pol_Rpb6"/>
    <property type="match status" value="1"/>
</dbReference>
<evidence type="ECO:0000313" key="4">
    <source>
        <dbReference type="EMBL" id="PUA31143.1"/>
    </source>
</evidence>
<proteinExistence type="inferred from homology"/>
<evidence type="ECO:0000313" key="5">
    <source>
        <dbReference type="Proteomes" id="UP000244066"/>
    </source>
</evidence>
<comment type="similarity">
    <text evidence="3">Belongs to the archaeal Rpo6/eukaryotic RPB6 RNA polymerase subunit family.</text>
</comment>
<dbReference type="HAMAP" id="MF_00192">
    <property type="entry name" value="RNApol_arch_Rpo6"/>
    <property type="match status" value="1"/>
</dbReference>
<dbReference type="SMART" id="SM01409">
    <property type="entry name" value="RNA_pol_Rpb6"/>
    <property type="match status" value="1"/>
</dbReference>
<dbReference type="PROSITE" id="PS01111">
    <property type="entry name" value="RNA_POL_K_14KD"/>
    <property type="match status" value="1"/>
</dbReference>
<dbReference type="PANTHER" id="PTHR47227">
    <property type="entry name" value="DNA-DIRECTED RNA POLYMERASE SUBUNIT K"/>
    <property type="match status" value="1"/>
</dbReference>
<dbReference type="PIRSF" id="PIRSF000778">
    <property type="entry name" value="RpoK/RPB6"/>
    <property type="match status" value="1"/>
</dbReference>
<keyword evidence="2 3" id="KW-0804">Transcription</keyword>
<keyword evidence="3" id="KW-0963">Cytoplasm</keyword>
<dbReference type="EC" id="2.7.7.6" evidence="3"/>
<evidence type="ECO:0000256" key="3">
    <source>
        <dbReference type="HAMAP-Rule" id="MF_00192"/>
    </source>
</evidence>
<dbReference type="InterPro" id="IPR006111">
    <property type="entry name" value="Rpo6/Rpb6"/>
</dbReference>
<keyword evidence="3" id="KW-0808">Transferase</keyword>
<dbReference type="GO" id="GO:0042797">
    <property type="term" value="P:tRNA transcription by RNA polymerase III"/>
    <property type="evidence" value="ECO:0007669"/>
    <property type="project" value="TreeGrafter"/>
</dbReference>
<dbReference type="EMBL" id="NDWU01000025">
    <property type="protein sequence ID" value="PUA31143.1"/>
    <property type="molecule type" value="Genomic_DNA"/>
</dbReference>
<reference evidence="4 5" key="1">
    <citation type="submission" date="2017-04" db="EMBL/GenBank/DDBJ databases">
        <title>Draft Aigarchaeota genome from a New Zealand hot spring.</title>
        <authorList>
            <person name="Reysenbach A.-L."/>
            <person name="Donaho J.A."/>
            <person name="Gerhart J."/>
            <person name="Kelley J.F."/>
            <person name="Kouba K."/>
            <person name="Podar M."/>
            <person name="Stott M."/>
        </authorList>
    </citation>
    <scope>NUCLEOTIDE SEQUENCE [LARGE SCALE GENOMIC DNA]</scope>
    <source>
        <strain evidence="4">NZ13_MG1</strain>
    </source>
</reference>
<gene>
    <name evidence="3" type="primary">rpo6</name>
    <name evidence="3" type="synonym">rpoK</name>
    <name evidence="4" type="ORF">B9J98_07565</name>
</gene>
<dbReference type="Proteomes" id="UP000244066">
    <property type="component" value="Unassembled WGS sequence"/>
</dbReference>
<keyword evidence="1 3" id="KW-0240">DNA-directed RNA polymerase</keyword>
<comment type="function">
    <text evidence="3">DNA-dependent RNA polymerase (RNAP) catalyzes the transcription of DNA into RNA using the four ribonucleoside triphosphates as substrates.</text>
</comment>
<comment type="subcellular location">
    <subcellularLocation>
        <location evidence="3">Cytoplasm</location>
    </subcellularLocation>
</comment>
<comment type="caution">
    <text evidence="4">The sequence shown here is derived from an EMBL/GenBank/DDBJ whole genome shotgun (WGS) entry which is preliminary data.</text>
</comment>
<dbReference type="AlphaFoldDB" id="A0A2R7Y113"/>
<dbReference type="GO" id="GO:0000428">
    <property type="term" value="C:DNA-directed RNA polymerase complex"/>
    <property type="evidence" value="ECO:0007669"/>
    <property type="project" value="UniProtKB-KW"/>
</dbReference>
<organism evidence="4 5">
    <name type="scientific">Candidatus Terraquivivens tikiterensis</name>
    <dbReference type="NCBI Taxonomy" id="1980982"/>
    <lineage>
        <taxon>Archaea</taxon>
        <taxon>Nitrososphaerota</taxon>
        <taxon>Candidatus Wolframiiraptoraceae</taxon>
        <taxon>Candidatus Terraquivivens</taxon>
    </lineage>
</organism>
<dbReference type="GO" id="GO:0003677">
    <property type="term" value="F:DNA binding"/>
    <property type="evidence" value="ECO:0007669"/>
    <property type="project" value="UniProtKB-UniRule"/>
</dbReference>
<name>A0A2R7Y113_9ARCH</name>
<evidence type="ECO:0000256" key="2">
    <source>
        <dbReference type="ARBA" id="ARBA00023163"/>
    </source>
</evidence>
<dbReference type="InterPro" id="IPR006110">
    <property type="entry name" value="Pol_omega/Rpo6/RPB6"/>
</dbReference>
<dbReference type="GO" id="GO:0006360">
    <property type="term" value="P:transcription by RNA polymerase I"/>
    <property type="evidence" value="ECO:0007669"/>
    <property type="project" value="TreeGrafter"/>
</dbReference>
<sequence length="88" mass="9925">MEKEKKDLPSTEYKGLTRYEKARIIGGRALQLSLGAFPLVETRPGDTVIDIAKREFEAGVLPVIIRRKRPDGSYVDIPLQELLEKQTA</sequence>
<dbReference type="GO" id="GO:0006366">
    <property type="term" value="P:transcription by RNA polymerase II"/>
    <property type="evidence" value="ECO:0007669"/>
    <property type="project" value="TreeGrafter"/>
</dbReference>
<dbReference type="InterPro" id="IPR036161">
    <property type="entry name" value="RPB6/omega-like_sf"/>
</dbReference>
<dbReference type="NCBIfam" id="NF002207">
    <property type="entry name" value="PRK01099.1-2"/>
    <property type="match status" value="1"/>
</dbReference>
<dbReference type="Gene3D" id="3.90.940.10">
    <property type="match status" value="1"/>
</dbReference>
<dbReference type="NCBIfam" id="NF002208">
    <property type="entry name" value="PRK01099.1-3"/>
    <property type="match status" value="1"/>
</dbReference>
<dbReference type="InterPro" id="IPR020708">
    <property type="entry name" value="DNA-dir_RNA_polK_14-18kDa_CS"/>
</dbReference>
<dbReference type="GO" id="GO:0005737">
    <property type="term" value="C:cytoplasm"/>
    <property type="evidence" value="ECO:0007669"/>
    <property type="project" value="UniProtKB-SubCell"/>
</dbReference>
<comment type="subunit">
    <text evidence="3">Part of the RNA polymerase complex.</text>
</comment>
<keyword evidence="3" id="KW-0548">Nucleotidyltransferase</keyword>
<dbReference type="PANTHER" id="PTHR47227:SF5">
    <property type="entry name" value="DNA-DIRECTED RNA POLYMERASES I, II, AND III SUBUNIT RPABC2"/>
    <property type="match status" value="1"/>
</dbReference>
<accession>A0A2R7Y113</accession>